<evidence type="ECO:0000313" key="19">
    <source>
        <dbReference type="Proteomes" id="UP000822688"/>
    </source>
</evidence>
<keyword evidence="5 16" id="KW-0812">Transmembrane</keyword>
<dbReference type="PROSITE" id="PS51450">
    <property type="entry name" value="LRR"/>
    <property type="match status" value="1"/>
</dbReference>
<evidence type="ECO:0000256" key="16">
    <source>
        <dbReference type="SAM" id="Phobius"/>
    </source>
</evidence>
<feature type="binding site" evidence="14">
    <location>
        <position position="383"/>
    </location>
    <ligand>
        <name>ATP</name>
        <dbReference type="ChEBI" id="CHEBI:30616"/>
    </ligand>
</feature>
<reference evidence="18" key="1">
    <citation type="submission" date="2020-06" db="EMBL/GenBank/DDBJ databases">
        <title>WGS assembly of Ceratodon purpureus strain R40.</title>
        <authorList>
            <person name="Carey S.B."/>
            <person name="Jenkins J."/>
            <person name="Shu S."/>
            <person name="Lovell J.T."/>
            <person name="Sreedasyam A."/>
            <person name="Maumus F."/>
            <person name="Tiley G.P."/>
            <person name="Fernandez-Pozo N."/>
            <person name="Barry K."/>
            <person name="Chen C."/>
            <person name="Wang M."/>
            <person name="Lipzen A."/>
            <person name="Daum C."/>
            <person name="Saski C.A."/>
            <person name="Payton A.C."/>
            <person name="Mcbreen J.C."/>
            <person name="Conrad R.E."/>
            <person name="Kollar L.M."/>
            <person name="Olsson S."/>
            <person name="Huttunen S."/>
            <person name="Landis J.B."/>
            <person name="Wickett N.J."/>
            <person name="Johnson M.G."/>
            <person name="Rensing S.A."/>
            <person name="Grimwood J."/>
            <person name="Schmutz J."/>
            <person name="Mcdaniel S.F."/>
        </authorList>
    </citation>
    <scope>NUCLEOTIDE SEQUENCE</scope>
    <source>
        <strain evidence="18">R40</strain>
    </source>
</reference>
<dbReference type="PROSITE" id="PS00108">
    <property type="entry name" value="PROTEIN_KINASE_ST"/>
    <property type="match status" value="1"/>
</dbReference>
<accession>A0A8T0IFH0</accession>
<evidence type="ECO:0000256" key="7">
    <source>
        <dbReference type="ARBA" id="ARBA00022737"/>
    </source>
</evidence>
<feature type="compositionally biased region" description="Low complexity" evidence="15">
    <location>
        <begin position="664"/>
        <end position="673"/>
    </location>
</feature>
<evidence type="ECO:0000256" key="8">
    <source>
        <dbReference type="ARBA" id="ARBA00022741"/>
    </source>
</evidence>
<comment type="caution">
    <text evidence="18">The sequence shown here is derived from an EMBL/GenBank/DDBJ whole genome shotgun (WGS) entry which is preliminary data.</text>
</comment>
<keyword evidence="12 16" id="KW-0472">Membrane</keyword>
<dbReference type="AlphaFoldDB" id="A0A8T0IFH0"/>
<sequence>MHQFRALYRLKLATSADWFLCELPKELISLPLNVLDLHDNGFNGTIPVEFALLSVINAYSTGGNLLTLDLSGNKFQDDFPFQAYGQMLSIQELKIARNSFTGTVPSNFVVNMTQLLTLDLSGNRFTGPPPKFNYTDVKSTLYNLNLSHNRFSELPELSQIFKTWLPQNVGVLDLSGLNLGGVLPANWSSTPELLERVELHLNNISVSGVLDVKSIVSGIKNLPKNSSRILHVLSLMNNNISNVIFDEPFLSSMDITIFLADNPYCSTQPYDDGRRCFCQQICAKSNPSKQNINYKAIIIPPVIGGVILIAVIIYLGIIIHRNKKDMYMLVKRFEESGVRAKRFEHSELRAATKNFSEENKLGQGAYGAVYKGTLTNDTQVAVKQLFMKTQQASEDFLNEVLLITNLQHRNLVALKGYCLHEKEMLLVYELVDFCDLDKLLFQDGRSENKWQVMSWPARKRICQGIAHGLYYLHASSQTKIIHRDIKASNILLDKDLNAKIADFGLARPIEDISSGIITQQRAGTPGYTAPEYVLYGQLSEKADVYSFGVLILEVVSGVRNKDPAQAGDDVYLPIRALRLHKEDRLKELMDPRLRVSTSEEMEVLRVLETAVMCVDQSPERRPTMFRVVAMLAEDPDFDAAPVATAPSFSWSDYQVRHDYRAESPLLRPSSSSRGTNATVELSSLNAW</sequence>
<evidence type="ECO:0000313" key="18">
    <source>
        <dbReference type="EMBL" id="KAG0581641.1"/>
    </source>
</evidence>
<evidence type="ECO:0000256" key="11">
    <source>
        <dbReference type="ARBA" id="ARBA00022989"/>
    </source>
</evidence>
<keyword evidence="7" id="KW-0677">Repeat</keyword>
<gene>
    <name evidence="18" type="ORF">KC19_4G268100</name>
</gene>
<dbReference type="InterPro" id="IPR032675">
    <property type="entry name" value="LRR_dom_sf"/>
</dbReference>
<evidence type="ECO:0000256" key="6">
    <source>
        <dbReference type="ARBA" id="ARBA00022729"/>
    </source>
</evidence>
<keyword evidence="19" id="KW-1185">Reference proteome</keyword>
<keyword evidence="4" id="KW-0808">Transferase</keyword>
<keyword evidence="3" id="KW-0433">Leucine-rich repeat</keyword>
<dbReference type="Gene3D" id="3.80.10.10">
    <property type="entry name" value="Ribonuclease Inhibitor"/>
    <property type="match status" value="2"/>
</dbReference>
<dbReference type="InterPro" id="IPR011009">
    <property type="entry name" value="Kinase-like_dom_sf"/>
</dbReference>
<dbReference type="GO" id="GO:0016020">
    <property type="term" value="C:membrane"/>
    <property type="evidence" value="ECO:0007669"/>
    <property type="project" value="UniProtKB-SubCell"/>
</dbReference>
<dbReference type="Gene3D" id="1.10.510.10">
    <property type="entry name" value="Transferase(Phosphotransferase) domain 1"/>
    <property type="match status" value="1"/>
</dbReference>
<evidence type="ECO:0000256" key="1">
    <source>
        <dbReference type="ARBA" id="ARBA00004479"/>
    </source>
</evidence>
<evidence type="ECO:0000256" key="3">
    <source>
        <dbReference type="ARBA" id="ARBA00022614"/>
    </source>
</evidence>
<evidence type="ECO:0000256" key="15">
    <source>
        <dbReference type="SAM" id="MobiDB-lite"/>
    </source>
</evidence>
<dbReference type="InterPro" id="IPR001611">
    <property type="entry name" value="Leu-rich_rpt"/>
</dbReference>
<dbReference type="GO" id="GO:0004674">
    <property type="term" value="F:protein serine/threonine kinase activity"/>
    <property type="evidence" value="ECO:0007669"/>
    <property type="project" value="UniProtKB-KW"/>
</dbReference>
<evidence type="ECO:0000256" key="2">
    <source>
        <dbReference type="ARBA" id="ARBA00022527"/>
    </source>
</evidence>
<keyword evidence="13" id="KW-0325">Glycoprotein</keyword>
<dbReference type="EMBL" id="CM026424">
    <property type="protein sequence ID" value="KAG0581641.1"/>
    <property type="molecule type" value="Genomic_DNA"/>
</dbReference>
<evidence type="ECO:0000256" key="9">
    <source>
        <dbReference type="ARBA" id="ARBA00022777"/>
    </source>
</evidence>
<evidence type="ECO:0000256" key="14">
    <source>
        <dbReference type="PROSITE-ProRule" id="PRU10141"/>
    </source>
</evidence>
<dbReference type="InterPro" id="IPR008271">
    <property type="entry name" value="Ser/Thr_kinase_AS"/>
</dbReference>
<dbReference type="PROSITE" id="PS00107">
    <property type="entry name" value="PROTEIN_KINASE_ATP"/>
    <property type="match status" value="1"/>
</dbReference>
<keyword evidence="8 14" id="KW-0547">Nucleotide-binding</keyword>
<feature type="domain" description="Protein kinase" evidence="17">
    <location>
        <begin position="355"/>
        <end position="637"/>
    </location>
</feature>
<evidence type="ECO:0000256" key="10">
    <source>
        <dbReference type="ARBA" id="ARBA00022840"/>
    </source>
</evidence>
<dbReference type="InterPro" id="IPR051824">
    <property type="entry name" value="LRR_Rcpt-Like_S/T_Kinase"/>
</dbReference>
<evidence type="ECO:0000256" key="12">
    <source>
        <dbReference type="ARBA" id="ARBA00023136"/>
    </source>
</evidence>
<evidence type="ECO:0000256" key="5">
    <source>
        <dbReference type="ARBA" id="ARBA00022692"/>
    </source>
</evidence>
<protein>
    <recommendedName>
        <fullName evidence="17">Protein kinase domain-containing protein</fullName>
    </recommendedName>
</protein>
<dbReference type="GO" id="GO:0005524">
    <property type="term" value="F:ATP binding"/>
    <property type="evidence" value="ECO:0007669"/>
    <property type="project" value="UniProtKB-UniRule"/>
</dbReference>
<comment type="subcellular location">
    <subcellularLocation>
        <location evidence="1">Membrane</location>
        <topology evidence="1">Single-pass type I membrane protein</topology>
    </subcellularLocation>
</comment>
<dbReference type="Proteomes" id="UP000822688">
    <property type="component" value="Chromosome 4"/>
</dbReference>
<dbReference type="InterPro" id="IPR000719">
    <property type="entry name" value="Prot_kinase_dom"/>
</dbReference>
<dbReference type="FunFam" id="3.30.200.20:FF:000415">
    <property type="entry name" value="receptor-like serine/threonine-protein kinase NCRK"/>
    <property type="match status" value="1"/>
</dbReference>
<dbReference type="Gene3D" id="3.30.200.20">
    <property type="entry name" value="Phosphorylase Kinase, domain 1"/>
    <property type="match status" value="1"/>
</dbReference>
<dbReference type="PANTHER" id="PTHR48006:SF34">
    <property type="entry name" value="OS08G0203700 PROTEIN"/>
    <property type="match status" value="1"/>
</dbReference>
<keyword evidence="9" id="KW-0418">Kinase</keyword>
<dbReference type="SUPFAM" id="SSF56112">
    <property type="entry name" value="Protein kinase-like (PK-like)"/>
    <property type="match status" value="1"/>
</dbReference>
<dbReference type="Pfam" id="PF00560">
    <property type="entry name" value="LRR_1"/>
    <property type="match status" value="2"/>
</dbReference>
<organism evidence="18 19">
    <name type="scientific">Ceratodon purpureus</name>
    <name type="common">Fire moss</name>
    <name type="synonym">Dicranum purpureum</name>
    <dbReference type="NCBI Taxonomy" id="3225"/>
    <lineage>
        <taxon>Eukaryota</taxon>
        <taxon>Viridiplantae</taxon>
        <taxon>Streptophyta</taxon>
        <taxon>Embryophyta</taxon>
        <taxon>Bryophyta</taxon>
        <taxon>Bryophytina</taxon>
        <taxon>Bryopsida</taxon>
        <taxon>Dicranidae</taxon>
        <taxon>Pseudoditrichales</taxon>
        <taxon>Ditrichaceae</taxon>
        <taxon>Ceratodon</taxon>
    </lineage>
</organism>
<keyword evidence="10 14" id="KW-0067">ATP-binding</keyword>
<evidence type="ECO:0000259" key="17">
    <source>
        <dbReference type="PROSITE" id="PS50011"/>
    </source>
</evidence>
<dbReference type="SMART" id="SM00220">
    <property type="entry name" value="S_TKc"/>
    <property type="match status" value="1"/>
</dbReference>
<evidence type="ECO:0000256" key="13">
    <source>
        <dbReference type="ARBA" id="ARBA00023180"/>
    </source>
</evidence>
<dbReference type="PROSITE" id="PS50011">
    <property type="entry name" value="PROTEIN_KINASE_DOM"/>
    <property type="match status" value="1"/>
</dbReference>
<keyword evidence="6" id="KW-0732">Signal</keyword>
<keyword evidence="11 16" id="KW-1133">Transmembrane helix</keyword>
<keyword evidence="2" id="KW-0723">Serine/threonine-protein kinase</keyword>
<dbReference type="InterPro" id="IPR017441">
    <property type="entry name" value="Protein_kinase_ATP_BS"/>
</dbReference>
<feature type="region of interest" description="Disordered" evidence="15">
    <location>
        <begin position="664"/>
        <end position="687"/>
    </location>
</feature>
<dbReference type="FunFam" id="1.10.510.10:FF:000590">
    <property type="entry name" value="PR5-like receptor kinase"/>
    <property type="match status" value="1"/>
</dbReference>
<dbReference type="Pfam" id="PF07714">
    <property type="entry name" value="PK_Tyr_Ser-Thr"/>
    <property type="match status" value="1"/>
</dbReference>
<proteinExistence type="predicted"/>
<dbReference type="SUPFAM" id="SSF52058">
    <property type="entry name" value="L domain-like"/>
    <property type="match status" value="1"/>
</dbReference>
<dbReference type="CDD" id="cd14066">
    <property type="entry name" value="STKc_IRAK"/>
    <property type="match status" value="1"/>
</dbReference>
<feature type="compositionally biased region" description="Polar residues" evidence="15">
    <location>
        <begin position="674"/>
        <end position="687"/>
    </location>
</feature>
<dbReference type="PANTHER" id="PTHR48006">
    <property type="entry name" value="LEUCINE-RICH REPEAT-CONTAINING PROTEIN DDB_G0281931-RELATED"/>
    <property type="match status" value="1"/>
</dbReference>
<dbReference type="InterPro" id="IPR001245">
    <property type="entry name" value="Ser-Thr/Tyr_kinase_cat_dom"/>
</dbReference>
<name>A0A8T0IFH0_CERPU</name>
<feature type="transmembrane region" description="Helical" evidence="16">
    <location>
        <begin position="297"/>
        <end position="319"/>
    </location>
</feature>
<evidence type="ECO:0000256" key="4">
    <source>
        <dbReference type="ARBA" id="ARBA00022679"/>
    </source>
</evidence>